<dbReference type="AlphaFoldDB" id="R0JG50"/>
<evidence type="ECO:0000256" key="1">
    <source>
        <dbReference type="SAM" id="MobiDB-lite"/>
    </source>
</evidence>
<evidence type="ECO:0000313" key="2">
    <source>
        <dbReference type="EMBL" id="EOA96235.1"/>
    </source>
</evidence>
<protein>
    <submittedName>
        <fullName evidence="2">Uncharacterized protein</fullName>
    </submittedName>
</protein>
<keyword evidence="3" id="KW-1185">Reference proteome</keyword>
<gene>
    <name evidence="2" type="ORF">Anapl_07431</name>
</gene>
<evidence type="ECO:0000313" key="3">
    <source>
        <dbReference type="Proteomes" id="UP000296049"/>
    </source>
</evidence>
<dbReference type="EMBL" id="KB744042">
    <property type="protein sequence ID" value="EOA96235.1"/>
    <property type="molecule type" value="Genomic_DNA"/>
</dbReference>
<dbReference type="Proteomes" id="UP000296049">
    <property type="component" value="Unassembled WGS sequence"/>
</dbReference>
<name>R0JG50_ANAPL</name>
<reference evidence="3" key="1">
    <citation type="journal article" date="2013" name="Nat. Genet.">
        <title>The duck genome and transcriptome provide insight into an avian influenza virus reservoir species.</title>
        <authorList>
            <person name="Huang Y."/>
            <person name="Li Y."/>
            <person name="Burt D.W."/>
            <person name="Chen H."/>
            <person name="Zhang Y."/>
            <person name="Qian W."/>
            <person name="Kim H."/>
            <person name="Gan S."/>
            <person name="Zhao Y."/>
            <person name="Li J."/>
            <person name="Yi K."/>
            <person name="Feng H."/>
            <person name="Zhu P."/>
            <person name="Li B."/>
            <person name="Liu Q."/>
            <person name="Fairley S."/>
            <person name="Magor K.E."/>
            <person name="Du Z."/>
            <person name="Hu X."/>
            <person name="Goodman L."/>
            <person name="Tafer H."/>
            <person name="Vignal A."/>
            <person name="Lee T."/>
            <person name="Kim K.W."/>
            <person name="Sheng Z."/>
            <person name="An Y."/>
            <person name="Searle S."/>
            <person name="Herrero J."/>
            <person name="Groenen M.A."/>
            <person name="Crooijmans R.P."/>
            <person name="Faraut T."/>
            <person name="Cai Q."/>
            <person name="Webster R.G."/>
            <person name="Aldridge J.R."/>
            <person name="Warren W.C."/>
            <person name="Bartschat S."/>
            <person name="Kehr S."/>
            <person name="Marz M."/>
            <person name="Stadler P.F."/>
            <person name="Smith J."/>
            <person name="Kraus R.H."/>
            <person name="Zhao Y."/>
            <person name="Ren L."/>
            <person name="Fei J."/>
            <person name="Morisson M."/>
            <person name="Kaiser P."/>
            <person name="Griffin D.K."/>
            <person name="Rao M."/>
            <person name="Pitel F."/>
            <person name="Wang J."/>
            <person name="Li N."/>
        </authorList>
    </citation>
    <scope>NUCLEOTIDE SEQUENCE [LARGE SCALE GENOMIC DNA]</scope>
</reference>
<accession>R0JG50</accession>
<feature type="region of interest" description="Disordered" evidence="1">
    <location>
        <begin position="1"/>
        <end position="23"/>
    </location>
</feature>
<proteinExistence type="predicted"/>
<organism evidence="2 3">
    <name type="scientific">Anas platyrhynchos</name>
    <name type="common">Mallard</name>
    <name type="synonym">Anas boschas</name>
    <dbReference type="NCBI Taxonomy" id="8839"/>
    <lineage>
        <taxon>Eukaryota</taxon>
        <taxon>Metazoa</taxon>
        <taxon>Chordata</taxon>
        <taxon>Craniata</taxon>
        <taxon>Vertebrata</taxon>
        <taxon>Euteleostomi</taxon>
        <taxon>Archelosauria</taxon>
        <taxon>Archosauria</taxon>
        <taxon>Dinosauria</taxon>
        <taxon>Saurischia</taxon>
        <taxon>Theropoda</taxon>
        <taxon>Coelurosauria</taxon>
        <taxon>Aves</taxon>
        <taxon>Neognathae</taxon>
        <taxon>Galloanserae</taxon>
        <taxon>Anseriformes</taxon>
        <taxon>Anatidae</taxon>
        <taxon>Anatinae</taxon>
        <taxon>Anas</taxon>
    </lineage>
</organism>
<sequence>MRAFAGVPSSRRPLGRMGTHRPTHRPSFPGFLLEKLGAKIFNILKYQAKFLQCSLNLLLHMPQVFRLAVCLGVATGITRVFRVAKHPVNHNQQVRDEVSANTRVMAQWRSSGMKKRWQRSGMCGELTWPSARGAARCCRKAGSQDGALCEPPVHSIFPELPWDRDHHSAHFWWAATTLHNGHNLPKALSQDCTKDIKCSIKESHSVWLRKRQKPCRCKSPSQSLTQTPKTTTPFPTPTILPGWLAAEQNDFWLFPGSQKRGGVSLKGASHHIIWLLLGLLQGVPMPQTSCTALHPPRQKSPALSSPGMAELAEGRISACQLISSKARLQKENMPKMSYVTHLHKYVLKISESCPLCKTESPSVKGNKCSVAKTAELAKRHLTTAMTKERVKEDTETTEVTLISDVHFSFIFSEQLRITQNQAASRLKGKDKSLNGSWVNMGQPNLNTVASQKRAMTTTLLSKPGRKAGAERRKQMQQDITLSDPLWNANFMGPLRANPKKGTTCSLVIEALCRKRGYLRPIPNTMYTIHPAAAYNQLWYSFVPHLGEHQEMDMQLLSEAISTLMEEGQEAAFFQPAPLEKGCQILVVF</sequence>